<comment type="function">
    <text evidence="2">Hydrolyzes 3-hydroxyisobutyryl-CoA (HIBYL-CoA), a saline catabolite. Has high activity toward isobutyryl-CoA. Could be an isobutyryl-CoA dehydrogenase that functions in valine catabolism.</text>
</comment>
<dbReference type="SUPFAM" id="SSF52096">
    <property type="entry name" value="ClpP/crotonase"/>
    <property type="match status" value="1"/>
</dbReference>
<comment type="similarity">
    <text evidence="2">Belongs to the enoyl-CoA hydratase/isomerase family.</text>
</comment>
<dbReference type="Proteomes" id="UP001341840">
    <property type="component" value="Unassembled WGS sequence"/>
</dbReference>
<dbReference type="InterPro" id="IPR029045">
    <property type="entry name" value="ClpP/crotonase-like_dom_sf"/>
</dbReference>
<dbReference type="CDD" id="cd06558">
    <property type="entry name" value="crotonase-like"/>
    <property type="match status" value="1"/>
</dbReference>
<dbReference type="Pfam" id="PF16113">
    <property type="entry name" value="ECH_2"/>
    <property type="match status" value="1"/>
</dbReference>
<accession>A0ABU6YIM3</accession>
<keyword evidence="1 2" id="KW-0378">Hydrolase</keyword>
<dbReference type="PANTHER" id="PTHR43176:SF6">
    <property type="entry name" value="3-HYDROXYISOBUTYRYL-COA HYDROLASE"/>
    <property type="match status" value="1"/>
</dbReference>
<dbReference type="Gene3D" id="3.90.226.10">
    <property type="entry name" value="2-enoyl-CoA Hydratase, Chain A, domain 1"/>
    <property type="match status" value="1"/>
</dbReference>
<dbReference type="InterPro" id="IPR045004">
    <property type="entry name" value="ECH_dom"/>
</dbReference>
<evidence type="ECO:0000259" key="3">
    <source>
        <dbReference type="Pfam" id="PF16113"/>
    </source>
</evidence>
<proteinExistence type="inferred from homology"/>
<organism evidence="4 5">
    <name type="scientific">Stylosanthes scabra</name>
    <dbReference type="NCBI Taxonomy" id="79078"/>
    <lineage>
        <taxon>Eukaryota</taxon>
        <taxon>Viridiplantae</taxon>
        <taxon>Streptophyta</taxon>
        <taxon>Embryophyta</taxon>
        <taxon>Tracheophyta</taxon>
        <taxon>Spermatophyta</taxon>
        <taxon>Magnoliopsida</taxon>
        <taxon>eudicotyledons</taxon>
        <taxon>Gunneridae</taxon>
        <taxon>Pentapetalae</taxon>
        <taxon>rosids</taxon>
        <taxon>fabids</taxon>
        <taxon>Fabales</taxon>
        <taxon>Fabaceae</taxon>
        <taxon>Papilionoideae</taxon>
        <taxon>50 kb inversion clade</taxon>
        <taxon>dalbergioids sensu lato</taxon>
        <taxon>Dalbergieae</taxon>
        <taxon>Pterocarpus clade</taxon>
        <taxon>Stylosanthes</taxon>
    </lineage>
</organism>
<sequence length="311" mass="35224">MVNTCWVELRGHWTYPLILYRNVLTLKHLVATYKKHLVCLIDGVVMGGGASLSMDATFRIVTENAIFAMPEVHIGYFLDIGTSYFLSKFPGYFGEYLGLTGTRLDGAEMVACGLATHFIPSMRLYSLENALQAVTSANVSTIAMIIGTFANKAHARKNSSFMRLETINKCFSKETVEDIIHALEKELLENGAEKWITDALKSMRSASPISLKVSLKLIRKGRMQNIEECLYRDYNIASHFIRGNVSNDFFEGTRAKLLDKDNKPKWEPSKLELVSEEMVDQCFKNVNHDEWERLQLPDRSNNSHPKLGCKL</sequence>
<comment type="catalytic activity">
    <reaction evidence="2">
        <text>3-hydroxy-2-methylpropanoyl-CoA + H2O = 3-hydroxy-2-methylpropanoate + CoA + H(+)</text>
        <dbReference type="Rhea" id="RHEA:20888"/>
        <dbReference type="ChEBI" id="CHEBI:11805"/>
        <dbReference type="ChEBI" id="CHEBI:15377"/>
        <dbReference type="ChEBI" id="CHEBI:15378"/>
        <dbReference type="ChEBI" id="CHEBI:57287"/>
        <dbReference type="ChEBI" id="CHEBI:57340"/>
        <dbReference type="EC" id="3.1.2.4"/>
    </reaction>
</comment>
<keyword evidence="5" id="KW-1185">Reference proteome</keyword>
<comment type="caution">
    <text evidence="4">The sequence shown here is derived from an EMBL/GenBank/DDBJ whole genome shotgun (WGS) entry which is preliminary data.</text>
</comment>
<dbReference type="EC" id="3.1.2.4" evidence="2"/>
<name>A0ABU6YIM3_9FABA</name>
<dbReference type="InterPro" id="IPR032259">
    <property type="entry name" value="HIBYL-CoA-H"/>
</dbReference>
<evidence type="ECO:0000313" key="4">
    <source>
        <dbReference type="EMBL" id="MED6208508.1"/>
    </source>
</evidence>
<gene>
    <name evidence="4" type="ORF">PIB30_045655</name>
</gene>
<evidence type="ECO:0000313" key="5">
    <source>
        <dbReference type="Proteomes" id="UP001341840"/>
    </source>
</evidence>
<reference evidence="4 5" key="1">
    <citation type="journal article" date="2023" name="Plants (Basel)">
        <title>Bridging the Gap: Combining Genomics and Transcriptomics Approaches to Understand Stylosanthes scabra, an Orphan Legume from the Brazilian Caatinga.</title>
        <authorList>
            <person name="Ferreira-Neto J.R.C."/>
            <person name="da Silva M.D."/>
            <person name="Binneck E."/>
            <person name="de Melo N.F."/>
            <person name="da Silva R.H."/>
            <person name="de Melo A.L.T.M."/>
            <person name="Pandolfi V."/>
            <person name="Bustamante F.O."/>
            <person name="Brasileiro-Vidal A.C."/>
            <person name="Benko-Iseppon A.M."/>
        </authorList>
    </citation>
    <scope>NUCLEOTIDE SEQUENCE [LARGE SCALE GENOMIC DNA]</scope>
    <source>
        <tissue evidence="4">Leaves</tissue>
    </source>
</reference>
<comment type="pathway">
    <text evidence="2">Amino-acid degradation; L-valine degradation.</text>
</comment>
<evidence type="ECO:0000256" key="1">
    <source>
        <dbReference type="ARBA" id="ARBA00022801"/>
    </source>
</evidence>
<evidence type="ECO:0000256" key="2">
    <source>
        <dbReference type="RuleBase" id="RU369070"/>
    </source>
</evidence>
<dbReference type="EMBL" id="JASCZI010241935">
    <property type="protein sequence ID" value="MED6208508.1"/>
    <property type="molecule type" value="Genomic_DNA"/>
</dbReference>
<feature type="domain" description="Enoyl-CoA hydratase/isomerase" evidence="3">
    <location>
        <begin position="21"/>
        <end position="283"/>
    </location>
</feature>
<protein>
    <recommendedName>
        <fullName evidence="2">3-hydroxyisobutyryl-CoA hydrolase</fullName>
        <shortName evidence="2">HIB-CoA hydrolase</shortName>
        <shortName evidence="2">HIBYL-CoA-H</shortName>
        <ecNumber evidence="2">3.1.2.4</ecNumber>
    </recommendedName>
    <alternativeName>
        <fullName evidence="2">3-hydroxyisobutyryl-coenzyme A hydrolase</fullName>
    </alternativeName>
</protein>
<dbReference type="PANTHER" id="PTHR43176">
    <property type="entry name" value="3-HYDROXYISOBUTYRYL-COA HYDROLASE-RELATED"/>
    <property type="match status" value="1"/>
</dbReference>